<evidence type="ECO:0000313" key="3">
    <source>
        <dbReference type="EMBL" id="MFC0396783.1"/>
    </source>
</evidence>
<dbReference type="Pfam" id="PF20862">
    <property type="entry name" value="DUF6843"/>
    <property type="match status" value="1"/>
</dbReference>
<keyword evidence="4" id="KW-1185">Reference proteome</keyword>
<evidence type="ECO:0000256" key="1">
    <source>
        <dbReference type="SAM" id="Phobius"/>
    </source>
</evidence>
<keyword evidence="1" id="KW-0812">Transmembrane</keyword>
<evidence type="ECO:0000313" key="4">
    <source>
        <dbReference type="Proteomes" id="UP001589818"/>
    </source>
</evidence>
<protein>
    <submittedName>
        <fullName evidence="3">DUF6843 domain-containing protein</fullName>
    </submittedName>
</protein>
<feature type="domain" description="DUF6843" evidence="2">
    <location>
        <begin position="33"/>
        <end position="121"/>
    </location>
</feature>
<evidence type="ECO:0000259" key="2">
    <source>
        <dbReference type="Pfam" id="PF20862"/>
    </source>
</evidence>
<gene>
    <name evidence="3" type="ORF">ACFFJ8_36245</name>
</gene>
<accession>A0ABV6JLI9</accession>
<proteinExistence type="predicted"/>
<reference evidence="3 4" key="1">
    <citation type="submission" date="2024-09" db="EMBL/GenBank/DDBJ databases">
        <authorList>
            <person name="Sun Q."/>
            <person name="Mori K."/>
        </authorList>
    </citation>
    <scope>NUCLEOTIDE SEQUENCE [LARGE SCALE GENOMIC DNA]</scope>
    <source>
        <strain evidence="3 4">CCM 4839</strain>
    </source>
</reference>
<keyword evidence="1" id="KW-0472">Membrane</keyword>
<dbReference type="EMBL" id="JBHLVF010000066">
    <property type="protein sequence ID" value="MFC0396783.1"/>
    <property type="molecule type" value="Genomic_DNA"/>
</dbReference>
<comment type="caution">
    <text evidence="3">The sequence shown here is derived from an EMBL/GenBank/DDBJ whole genome shotgun (WGS) entry which is preliminary data.</text>
</comment>
<name>A0ABV6JLI9_9BACL</name>
<dbReference type="RefSeq" id="WP_204822895.1">
    <property type="nucleotide sequence ID" value="NZ_JANHOF010000050.1"/>
</dbReference>
<feature type="transmembrane region" description="Helical" evidence="1">
    <location>
        <begin position="6"/>
        <end position="26"/>
    </location>
</feature>
<dbReference type="InterPro" id="IPR049293">
    <property type="entry name" value="DUF6843"/>
</dbReference>
<sequence length="147" mass="16423">MKWALGIYAVIVATFLVIGGIAFFNISENPIHKFLLPKDYTGWIEVVFDQPEYSELKHEGNHIVYEVPPSGKIKTSSINVSGPMSFYYVDNNGQKTEITDIEEMIHGVGTSSGSIGNANGITEEIPEKLSFFVGTKEQWEDIRPLPR</sequence>
<keyword evidence="1" id="KW-1133">Transmembrane helix</keyword>
<organism evidence="3 4">
    <name type="scientific">Paenibacillus mendelii</name>
    <dbReference type="NCBI Taxonomy" id="206163"/>
    <lineage>
        <taxon>Bacteria</taxon>
        <taxon>Bacillati</taxon>
        <taxon>Bacillota</taxon>
        <taxon>Bacilli</taxon>
        <taxon>Bacillales</taxon>
        <taxon>Paenibacillaceae</taxon>
        <taxon>Paenibacillus</taxon>
    </lineage>
</organism>
<dbReference type="Proteomes" id="UP001589818">
    <property type="component" value="Unassembled WGS sequence"/>
</dbReference>